<comment type="caution">
    <text evidence="1">The sequence shown here is derived from an EMBL/GenBank/DDBJ whole genome shotgun (WGS) entry which is preliminary data.</text>
</comment>
<reference evidence="1" key="1">
    <citation type="submission" date="2020-06" db="EMBL/GenBank/DDBJ databases">
        <authorList>
            <person name="Li T."/>
            <person name="Hu X."/>
            <person name="Zhang T."/>
            <person name="Song X."/>
            <person name="Zhang H."/>
            <person name="Dai N."/>
            <person name="Sheng W."/>
            <person name="Hou X."/>
            <person name="Wei L."/>
        </authorList>
    </citation>
    <scope>NUCLEOTIDE SEQUENCE</scope>
    <source>
        <strain evidence="1">G02</strain>
        <tissue evidence="1">Leaf</tissue>
    </source>
</reference>
<reference evidence="1" key="2">
    <citation type="journal article" date="2024" name="Plant">
        <title>Genomic evolution and insights into agronomic trait innovations of Sesamum species.</title>
        <authorList>
            <person name="Miao H."/>
            <person name="Wang L."/>
            <person name="Qu L."/>
            <person name="Liu H."/>
            <person name="Sun Y."/>
            <person name="Le M."/>
            <person name="Wang Q."/>
            <person name="Wei S."/>
            <person name="Zheng Y."/>
            <person name="Lin W."/>
            <person name="Duan Y."/>
            <person name="Cao H."/>
            <person name="Xiong S."/>
            <person name="Wang X."/>
            <person name="Wei L."/>
            <person name="Li C."/>
            <person name="Ma Q."/>
            <person name="Ju M."/>
            <person name="Zhao R."/>
            <person name="Li G."/>
            <person name="Mu C."/>
            <person name="Tian Q."/>
            <person name="Mei H."/>
            <person name="Zhang T."/>
            <person name="Gao T."/>
            <person name="Zhang H."/>
        </authorList>
    </citation>
    <scope>NUCLEOTIDE SEQUENCE</scope>
    <source>
        <strain evidence="1">G02</strain>
    </source>
</reference>
<dbReference type="PANTHER" id="PTHR48475:SF2">
    <property type="entry name" value="RIBONUCLEASE H"/>
    <property type="match status" value="1"/>
</dbReference>
<dbReference type="AlphaFoldDB" id="A0AAW2VRY0"/>
<dbReference type="EMBL" id="JACGWJ010000003">
    <property type="protein sequence ID" value="KAL0431856.1"/>
    <property type="molecule type" value="Genomic_DNA"/>
</dbReference>
<organism evidence="1">
    <name type="scientific">Sesamum radiatum</name>
    <name type="common">Black benniseed</name>
    <dbReference type="NCBI Taxonomy" id="300843"/>
    <lineage>
        <taxon>Eukaryota</taxon>
        <taxon>Viridiplantae</taxon>
        <taxon>Streptophyta</taxon>
        <taxon>Embryophyta</taxon>
        <taxon>Tracheophyta</taxon>
        <taxon>Spermatophyta</taxon>
        <taxon>Magnoliopsida</taxon>
        <taxon>eudicotyledons</taxon>
        <taxon>Gunneridae</taxon>
        <taxon>Pentapetalae</taxon>
        <taxon>asterids</taxon>
        <taxon>lamiids</taxon>
        <taxon>Lamiales</taxon>
        <taxon>Pedaliaceae</taxon>
        <taxon>Sesamum</taxon>
    </lineage>
</organism>
<name>A0AAW2VRY0_SESRA</name>
<dbReference type="PANTHER" id="PTHR48475">
    <property type="entry name" value="RIBONUCLEASE H"/>
    <property type="match status" value="1"/>
</dbReference>
<accession>A0AAW2VRY0</accession>
<sequence length="138" mass="15426">MEENDSIELNKCGVSYQSKMTLKTRALAEFMFEVTSDKEDRGKWLLYVDSFTTYAGSGTGVVLTSQKEDELEFALRYDFKASINKPEYEALVVRIKMDLDASPIGDQPGGGSTWIGGKASSTTYRKEPFLLMNIRQAA</sequence>
<protein>
    <submittedName>
        <fullName evidence="1">Uncharacterized protein</fullName>
    </submittedName>
</protein>
<evidence type="ECO:0000313" key="1">
    <source>
        <dbReference type="EMBL" id="KAL0431856.1"/>
    </source>
</evidence>
<proteinExistence type="predicted"/>
<gene>
    <name evidence="1" type="ORF">Sradi_0811600</name>
</gene>